<dbReference type="OrthoDB" id="2250022at2759"/>
<dbReference type="Pfam" id="PF01612">
    <property type="entry name" value="DNA_pol_A_exo1"/>
    <property type="match status" value="1"/>
</dbReference>
<gene>
    <name evidence="11" type="ORF">PV10_00565</name>
</gene>
<dbReference type="GO" id="GO:0071035">
    <property type="term" value="P:nuclear polyadenylation-dependent rRNA catabolic process"/>
    <property type="evidence" value="ECO:0007669"/>
    <property type="project" value="TreeGrafter"/>
</dbReference>
<dbReference type="GO" id="GO:0071039">
    <property type="term" value="P:nuclear polyadenylation-dependent CUT catabolic process"/>
    <property type="evidence" value="ECO:0007669"/>
    <property type="project" value="TreeGrafter"/>
</dbReference>
<dbReference type="GO" id="GO:0071044">
    <property type="term" value="P:histone mRNA catabolic process"/>
    <property type="evidence" value="ECO:0007669"/>
    <property type="project" value="TreeGrafter"/>
</dbReference>
<dbReference type="InterPro" id="IPR002121">
    <property type="entry name" value="HRDC_dom"/>
</dbReference>
<dbReference type="InterPro" id="IPR049559">
    <property type="entry name" value="Rrp6p-like_exo"/>
</dbReference>
<dbReference type="GO" id="GO:0000467">
    <property type="term" value="P:exonucleolytic trimming to generate mature 3'-end of 5.8S rRNA from tricistronic rRNA transcript (SSU-rRNA, 5.8S rRNA, LSU-rRNA)"/>
    <property type="evidence" value="ECO:0007669"/>
    <property type="project" value="InterPro"/>
</dbReference>
<dbReference type="GO" id="GO:0000175">
    <property type="term" value="F:3'-5'-RNA exonuclease activity"/>
    <property type="evidence" value="ECO:0007669"/>
    <property type="project" value="InterPro"/>
</dbReference>
<dbReference type="FunFam" id="3.30.420.10:FF:000059">
    <property type="entry name" value="Exosome complex exonuclease Rrp6"/>
    <property type="match status" value="1"/>
</dbReference>
<protein>
    <recommendedName>
        <fullName evidence="10">HRDC domain-containing protein</fullName>
    </recommendedName>
</protein>
<dbReference type="InterPro" id="IPR002562">
    <property type="entry name" value="3'-5'_exonuclease_dom"/>
</dbReference>
<evidence type="ECO:0000256" key="6">
    <source>
        <dbReference type="ARBA" id="ARBA00022839"/>
    </source>
</evidence>
<keyword evidence="4" id="KW-0378">Hydrolase</keyword>
<evidence type="ECO:0000313" key="11">
    <source>
        <dbReference type="EMBL" id="KIV96741.1"/>
    </source>
</evidence>
<dbReference type="GO" id="GO:0071040">
    <property type="term" value="P:nuclear polyadenylation-dependent antisense transcript catabolic process"/>
    <property type="evidence" value="ECO:0007669"/>
    <property type="project" value="TreeGrafter"/>
</dbReference>
<dbReference type="CDD" id="cd06147">
    <property type="entry name" value="Rrp6p_like_exo"/>
    <property type="match status" value="1"/>
</dbReference>
<dbReference type="InterPro" id="IPR045092">
    <property type="entry name" value="Rrp6-like"/>
</dbReference>
<evidence type="ECO:0000256" key="8">
    <source>
        <dbReference type="ARBA" id="ARBA00043957"/>
    </source>
</evidence>
<dbReference type="Gene3D" id="3.30.420.10">
    <property type="entry name" value="Ribonuclease H-like superfamily/Ribonuclease H"/>
    <property type="match status" value="1"/>
</dbReference>
<evidence type="ECO:0000256" key="4">
    <source>
        <dbReference type="ARBA" id="ARBA00022801"/>
    </source>
</evidence>
<dbReference type="GO" id="GO:0071038">
    <property type="term" value="P:TRAMP-dependent tRNA surveillance pathway"/>
    <property type="evidence" value="ECO:0007669"/>
    <property type="project" value="TreeGrafter"/>
</dbReference>
<dbReference type="PANTHER" id="PTHR12124">
    <property type="entry name" value="POLYMYOSITIS/SCLERODERMA AUTOANTIGEN-RELATED"/>
    <property type="match status" value="1"/>
</dbReference>
<dbReference type="GO" id="GO:0003727">
    <property type="term" value="F:single-stranded RNA binding"/>
    <property type="evidence" value="ECO:0007669"/>
    <property type="project" value="TreeGrafter"/>
</dbReference>
<feature type="compositionally biased region" description="Polar residues" evidence="9">
    <location>
        <begin position="704"/>
        <end position="716"/>
    </location>
</feature>
<keyword evidence="7" id="KW-0539">Nucleus</keyword>
<dbReference type="InterPro" id="IPR012337">
    <property type="entry name" value="RNaseH-like_sf"/>
</dbReference>
<dbReference type="PANTHER" id="PTHR12124:SF47">
    <property type="entry name" value="EXOSOME COMPONENT 10"/>
    <property type="match status" value="1"/>
</dbReference>
<dbReference type="InterPro" id="IPR036397">
    <property type="entry name" value="RNaseH_sf"/>
</dbReference>
<dbReference type="PROSITE" id="PS50967">
    <property type="entry name" value="HRDC"/>
    <property type="match status" value="1"/>
</dbReference>
<accession>A0A0D1Y7L7</accession>
<dbReference type="GO" id="GO:0000176">
    <property type="term" value="C:nuclear exosome (RNase complex)"/>
    <property type="evidence" value="ECO:0007669"/>
    <property type="project" value="InterPro"/>
</dbReference>
<feature type="compositionally biased region" description="Low complexity" evidence="9">
    <location>
        <begin position="717"/>
        <end position="737"/>
    </location>
</feature>
<feature type="compositionally biased region" description="Polar residues" evidence="9">
    <location>
        <begin position="676"/>
        <end position="690"/>
    </location>
</feature>
<dbReference type="GeneID" id="27318410"/>
<dbReference type="Proteomes" id="UP000054302">
    <property type="component" value="Unassembled WGS sequence"/>
</dbReference>
<feature type="region of interest" description="Disordered" evidence="9">
    <location>
        <begin position="668"/>
        <end position="840"/>
    </location>
</feature>
<evidence type="ECO:0000259" key="10">
    <source>
        <dbReference type="PROSITE" id="PS50967"/>
    </source>
</evidence>
<dbReference type="SUPFAM" id="SSF47819">
    <property type="entry name" value="HRDC-like"/>
    <property type="match status" value="1"/>
</dbReference>
<dbReference type="AlphaFoldDB" id="A0A0D1Y7L7"/>
<dbReference type="GO" id="GO:0000166">
    <property type="term" value="F:nucleotide binding"/>
    <property type="evidence" value="ECO:0007669"/>
    <property type="project" value="InterPro"/>
</dbReference>
<evidence type="ECO:0000313" key="12">
    <source>
        <dbReference type="Proteomes" id="UP000054302"/>
    </source>
</evidence>
<dbReference type="STRING" id="212818.A0A0D1Y7L7"/>
<evidence type="ECO:0000256" key="5">
    <source>
        <dbReference type="ARBA" id="ARBA00022835"/>
    </source>
</evidence>
<comment type="similarity">
    <text evidence="8">Belongs to the exosome component 10/RRP6 family.</text>
</comment>
<dbReference type="InterPro" id="IPR012588">
    <property type="entry name" value="Exosome-assoc_fac_Rrp6_N"/>
</dbReference>
<evidence type="ECO:0000256" key="1">
    <source>
        <dbReference type="ARBA" id="ARBA00004123"/>
    </source>
</evidence>
<keyword evidence="2" id="KW-0698">rRNA processing</keyword>
<keyword evidence="6" id="KW-0269">Exonuclease</keyword>
<dbReference type="SMART" id="SM00474">
    <property type="entry name" value="35EXOc"/>
    <property type="match status" value="1"/>
</dbReference>
<evidence type="ECO:0000256" key="9">
    <source>
        <dbReference type="SAM" id="MobiDB-lite"/>
    </source>
</evidence>
<dbReference type="Pfam" id="PF08066">
    <property type="entry name" value="PMC2NT"/>
    <property type="match status" value="1"/>
</dbReference>
<keyword evidence="12" id="KW-1185">Reference proteome</keyword>
<dbReference type="InterPro" id="IPR044876">
    <property type="entry name" value="HRDC_dom_sf"/>
</dbReference>
<evidence type="ECO:0000256" key="2">
    <source>
        <dbReference type="ARBA" id="ARBA00022552"/>
    </source>
</evidence>
<evidence type="ECO:0000256" key="3">
    <source>
        <dbReference type="ARBA" id="ARBA00022722"/>
    </source>
</evidence>
<dbReference type="SUPFAM" id="SSF53098">
    <property type="entry name" value="Ribonuclease H-like"/>
    <property type="match status" value="1"/>
</dbReference>
<name>A0A0D1Y7L7_EXOME</name>
<dbReference type="GO" id="GO:0071037">
    <property type="term" value="P:nuclear polyadenylation-dependent snRNA catabolic process"/>
    <property type="evidence" value="ECO:0007669"/>
    <property type="project" value="TreeGrafter"/>
</dbReference>
<dbReference type="Gene3D" id="1.10.150.80">
    <property type="entry name" value="HRDC domain"/>
    <property type="match status" value="1"/>
</dbReference>
<keyword evidence="5" id="KW-0271">Exosome</keyword>
<dbReference type="OMA" id="MDISADF"/>
<keyword evidence="3" id="KW-0540">Nuclease</keyword>
<sequence>MDISADFKAFQDLISSSLVNVTRSAGQVSNQDLGFHRSASENLSRSLDRQNAHLLRLTNKLLKAATRDTTLRPPPTLHDQDSIDDNWRQVIDAVDNLLEKADTSLDEFSGVLKRHDPANQSVASPSPKPVKPARAFGAWSRDSMQKPQELFHVKPDNYATGSFKPLLSDKPHAIIPLEDSIGDPESGHKHPYASEIEQYRYPPAVYQKQPPIPWVPADQNEAIYVDTEEGVATMLQELKGAKEIAIDLEHHDQHSYIGLVSLMQISTREKDWIIDTLKPWRQNLQVLNQVFADPTILKVFQGSSMDMVWLQRDLGLYVVGLFDTYYASAALNFPGRSLKYLLARFANFDAQKQFQLADWRVRPLPAELIDYARSDTHYLLNIYDNLRNMLIDASTPQNDLIDYVLVESKREALQVYQHPVYDAETGRGPAGWLSMLSSRNIRFDNQQFAVFRSVHAWRDRKARERDEGIQHVLPNRFLWQIAENMPTTPYTFTQVCRGGSTKPVMDHVVELCDAVKHGKAQGKTGKSMFEFFSEQRLAIDADGSGYSTPNAPRRSRHLTWRKEETTLSGVAATLQQIASETAPSPAATNENVTVDAPIDTPVAVRTASSQLWGNVIPQHPHQASQMSVTLTALQTILPLPSTDTQIKPSSLTLLRDVIADERVSAPSKVLPPTTAVGVSNPSEPFTLNELSRSSRKRKASDASVNFSNPITTRTKASGSNETDTSSTTSSTASSPTSFIQQESKTETKATPRHQKPNKAERRALKASQAEAASAAQASTSQPFDYASAPSLLNTTADVTDGKEKGVKRMNPFAKSLDTTTGAKRSKMGKELAGKSMTFKS</sequence>
<evidence type="ECO:0000256" key="7">
    <source>
        <dbReference type="ARBA" id="ARBA00023242"/>
    </source>
</evidence>
<dbReference type="InterPro" id="IPR010997">
    <property type="entry name" value="HRDC-like_sf"/>
</dbReference>
<dbReference type="SMART" id="SM00341">
    <property type="entry name" value="HRDC"/>
    <property type="match status" value="1"/>
</dbReference>
<reference evidence="11 12" key="1">
    <citation type="submission" date="2015-01" db="EMBL/GenBank/DDBJ databases">
        <title>The Genome Sequence of Exophiala mesophila CBS40295.</title>
        <authorList>
            <consortium name="The Broad Institute Genomics Platform"/>
            <person name="Cuomo C."/>
            <person name="de Hoog S."/>
            <person name="Gorbushina A."/>
            <person name="Stielow B."/>
            <person name="Teixiera M."/>
            <person name="Abouelleil A."/>
            <person name="Chapman S.B."/>
            <person name="Priest M."/>
            <person name="Young S.K."/>
            <person name="Wortman J."/>
            <person name="Nusbaum C."/>
            <person name="Birren B."/>
        </authorList>
    </citation>
    <scope>NUCLEOTIDE SEQUENCE [LARGE SCALE GENOMIC DNA]</scope>
    <source>
        <strain evidence="11 12">CBS 40295</strain>
    </source>
</reference>
<dbReference type="HOGENOM" id="CLU_010129_0_1_1"/>
<dbReference type="GO" id="GO:0071051">
    <property type="term" value="P:poly(A)-dependent snoRNA 3'-end processing"/>
    <property type="evidence" value="ECO:0007669"/>
    <property type="project" value="TreeGrafter"/>
</dbReference>
<comment type="subcellular location">
    <subcellularLocation>
        <location evidence="1">Nucleus</location>
    </subcellularLocation>
</comment>
<dbReference type="GO" id="GO:0005730">
    <property type="term" value="C:nucleolus"/>
    <property type="evidence" value="ECO:0007669"/>
    <property type="project" value="TreeGrafter"/>
</dbReference>
<dbReference type="GO" id="GO:0071036">
    <property type="term" value="P:nuclear polyadenylation-dependent snoRNA catabolic process"/>
    <property type="evidence" value="ECO:0007669"/>
    <property type="project" value="TreeGrafter"/>
</dbReference>
<dbReference type="Pfam" id="PF00570">
    <property type="entry name" value="HRDC"/>
    <property type="match status" value="1"/>
</dbReference>
<dbReference type="VEuPathDB" id="FungiDB:PV10_00565"/>
<dbReference type="EMBL" id="KN847520">
    <property type="protein sequence ID" value="KIV96741.1"/>
    <property type="molecule type" value="Genomic_DNA"/>
</dbReference>
<organism evidence="11 12">
    <name type="scientific">Exophiala mesophila</name>
    <name type="common">Black yeast-like fungus</name>
    <dbReference type="NCBI Taxonomy" id="212818"/>
    <lineage>
        <taxon>Eukaryota</taxon>
        <taxon>Fungi</taxon>
        <taxon>Dikarya</taxon>
        <taxon>Ascomycota</taxon>
        <taxon>Pezizomycotina</taxon>
        <taxon>Eurotiomycetes</taxon>
        <taxon>Chaetothyriomycetidae</taxon>
        <taxon>Chaetothyriales</taxon>
        <taxon>Herpotrichiellaceae</taxon>
        <taxon>Exophiala</taxon>
    </lineage>
</organism>
<proteinExistence type="inferred from homology"/>
<feature type="domain" description="HRDC" evidence="10">
    <location>
        <begin position="444"/>
        <end position="525"/>
    </location>
</feature>
<dbReference type="RefSeq" id="XP_016228315.1">
    <property type="nucleotide sequence ID" value="XM_016364666.1"/>
</dbReference>
<feature type="compositionally biased region" description="Low complexity" evidence="9">
    <location>
        <begin position="766"/>
        <end position="781"/>
    </location>
</feature>